<feature type="signal peptide" evidence="1">
    <location>
        <begin position="1"/>
        <end position="29"/>
    </location>
</feature>
<evidence type="ECO:0000313" key="3">
    <source>
        <dbReference type="Proteomes" id="UP000276215"/>
    </source>
</evidence>
<evidence type="ECO:0000256" key="1">
    <source>
        <dbReference type="SAM" id="SignalP"/>
    </source>
</evidence>
<sequence length="184" mass="19485">MQLKHPLATAPLPLAVTLVAAIPSPITTGEPTSLEVLGQDYVSPFNYTIVNALAAAGDYETLEEMYSVLWDYPSASSDYGVCETSGGSPPTDDAHSAVNLLNSRGTCCRWNAVATQCSNLTNRGQASIGFCGAYKACLQCSPFARDRAFGLAFYCAWRDPSGVVRSGGKWMLDGAGPGARLILH</sequence>
<name>A0A3N4JSN0_9PEZI</name>
<dbReference type="EMBL" id="ML120389">
    <property type="protein sequence ID" value="RPA99150.1"/>
    <property type="molecule type" value="Genomic_DNA"/>
</dbReference>
<dbReference type="Proteomes" id="UP000276215">
    <property type="component" value="Unassembled WGS sequence"/>
</dbReference>
<accession>A0A3N4JSN0</accession>
<gene>
    <name evidence="2" type="ORF">L873DRAFT_1807041</name>
</gene>
<keyword evidence="1" id="KW-0732">Signal</keyword>
<keyword evidence="3" id="KW-1185">Reference proteome</keyword>
<dbReference type="OrthoDB" id="5349223at2759"/>
<organism evidence="2 3">
    <name type="scientific">Choiromyces venosus 120613-1</name>
    <dbReference type="NCBI Taxonomy" id="1336337"/>
    <lineage>
        <taxon>Eukaryota</taxon>
        <taxon>Fungi</taxon>
        <taxon>Dikarya</taxon>
        <taxon>Ascomycota</taxon>
        <taxon>Pezizomycotina</taxon>
        <taxon>Pezizomycetes</taxon>
        <taxon>Pezizales</taxon>
        <taxon>Tuberaceae</taxon>
        <taxon>Choiromyces</taxon>
    </lineage>
</organism>
<evidence type="ECO:0000313" key="2">
    <source>
        <dbReference type="EMBL" id="RPA99150.1"/>
    </source>
</evidence>
<protein>
    <submittedName>
        <fullName evidence="2">Uncharacterized protein</fullName>
    </submittedName>
</protein>
<feature type="chain" id="PRO_5018081308" evidence="1">
    <location>
        <begin position="30"/>
        <end position="184"/>
    </location>
</feature>
<proteinExistence type="predicted"/>
<dbReference type="AlphaFoldDB" id="A0A3N4JSN0"/>
<reference evidence="2 3" key="1">
    <citation type="journal article" date="2018" name="Nat. Ecol. Evol.">
        <title>Pezizomycetes genomes reveal the molecular basis of ectomycorrhizal truffle lifestyle.</title>
        <authorList>
            <person name="Murat C."/>
            <person name="Payen T."/>
            <person name="Noel B."/>
            <person name="Kuo A."/>
            <person name="Morin E."/>
            <person name="Chen J."/>
            <person name="Kohler A."/>
            <person name="Krizsan K."/>
            <person name="Balestrini R."/>
            <person name="Da Silva C."/>
            <person name="Montanini B."/>
            <person name="Hainaut M."/>
            <person name="Levati E."/>
            <person name="Barry K.W."/>
            <person name="Belfiori B."/>
            <person name="Cichocki N."/>
            <person name="Clum A."/>
            <person name="Dockter R.B."/>
            <person name="Fauchery L."/>
            <person name="Guy J."/>
            <person name="Iotti M."/>
            <person name="Le Tacon F."/>
            <person name="Lindquist E.A."/>
            <person name="Lipzen A."/>
            <person name="Malagnac F."/>
            <person name="Mello A."/>
            <person name="Molinier V."/>
            <person name="Miyauchi S."/>
            <person name="Poulain J."/>
            <person name="Riccioni C."/>
            <person name="Rubini A."/>
            <person name="Sitrit Y."/>
            <person name="Splivallo R."/>
            <person name="Traeger S."/>
            <person name="Wang M."/>
            <person name="Zifcakova L."/>
            <person name="Wipf D."/>
            <person name="Zambonelli A."/>
            <person name="Paolocci F."/>
            <person name="Nowrousian M."/>
            <person name="Ottonello S."/>
            <person name="Baldrian P."/>
            <person name="Spatafora J.W."/>
            <person name="Henrissat B."/>
            <person name="Nagy L.G."/>
            <person name="Aury J.M."/>
            <person name="Wincker P."/>
            <person name="Grigoriev I.V."/>
            <person name="Bonfante P."/>
            <person name="Martin F.M."/>
        </authorList>
    </citation>
    <scope>NUCLEOTIDE SEQUENCE [LARGE SCALE GENOMIC DNA]</scope>
    <source>
        <strain evidence="2 3">120613-1</strain>
    </source>
</reference>